<feature type="domain" description="SecDF P1 head subdomain" evidence="2">
    <location>
        <begin position="85"/>
        <end position="170"/>
    </location>
</feature>
<comment type="caution">
    <text evidence="3">The sequence shown here is derived from an EMBL/GenBank/DDBJ whole genome shotgun (WGS) entry which is preliminary data.</text>
</comment>
<dbReference type="Pfam" id="PF22599">
    <property type="entry name" value="SecDF_P1_head"/>
    <property type="match status" value="1"/>
</dbReference>
<protein>
    <submittedName>
        <fullName evidence="3">SecDF P1 head subdomain-containing protein</fullName>
    </submittedName>
</protein>
<dbReference type="RefSeq" id="WP_397088859.1">
    <property type="nucleotide sequence ID" value="NZ_JBITGY010000011.1"/>
</dbReference>
<keyword evidence="1" id="KW-0472">Membrane</keyword>
<reference evidence="3 4" key="1">
    <citation type="submission" date="2024-10" db="EMBL/GenBank/DDBJ databases">
        <title>The Natural Products Discovery Center: Release of the First 8490 Sequenced Strains for Exploring Actinobacteria Biosynthetic Diversity.</title>
        <authorList>
            <person name="Kalkreuter E."/>
            <person name="Kautsar S.A."/>
            <person name="Yang D."/>
            <person name="Bader C.D."/>
            <person name="Teijaro C.N."/>
            <person name="Fluegel L."/>
            <person name="Davis C.M."/>
            <person name="Simpson J.R."/>
            <person name="Lauterbach L."/>
            <person name="Steele A.D."/>
            <person name="Gui C."/>
            <person name="Meng S."/>
            <person name="Li G."/>
            <person name="Viehrig K."/>
            <person name="Ye F."/>
            <person name="Su P."/>
            <person name="Kiefer A.F."/>
            <person name="Nichols A."/>
            <person name="Cepeda A.J."/>
            <person name="Yan W."/>
            <person name="Fan B."/>
            <person name="Jiang Y."/>
            <person name="Adhikari A."/>
            <person name="Zheng C.-J."/>
            <person name="Schuster L."/>
            <person name="Cowan T.M."/>
            <person name="Smanski M.J."/>
            <person name="Chevrette M.G."/>
            <person name="De Carvalho L.P.S."/>
            <person name="Shen B."/>
        </authorList>
    </citation>
    <scope>NUCLEOTIDE SEQUENCE [LARGE SCALE GENOMIC DNA]</scope>
    <source>
        <strain evidence="3 4">NPDC050545</strain>
    </source>
</reference>
<dbReference type="Gene3D" id="3.30.1360.200">
    <property type="match status" value="1"/>
</dbReference>
<feature type="transmembrane region" description="Helical" evidence="1">
    <location>
        <begin position="6"/>
        <end position="29"/>
    </location>
</feature>
<evidence type="ECO:0000259" key="2">
    <source>
        <dbReference type="Pfam" id="PF22599"/>
    </source>
</evidence>
<dbReference type="EMBL" id="JBITGY010000011">
    <property type="protein sequence ID" value="MFI6503073.1"/>
    <property type="molecule type" value="Genomic_DNA"/>
</dbReference>
<evidence type="ECO:0000313" key="3">
    <source>
        <dbReference type="EMBL" id="MFI6503073.1"/>
    </source>
</evidence>
<keyword evidence="4" id="KW-1185">Reference proteome</keyword>
<keyword evidence="1" id="KW-1133">Transmembrane helix</keyword>
<keyword evidence="1" id="KW-0812">Transmembrane</keyword>
<sequence length="170" mass="17517">MKAGPILAVVAGVLVNAGVVLVVGYALVVGSMSATLPWKPVKEPFALRPVLDTRAAPCAAGWIASQDGDACYQLDQATQVTAEKAAAAAGPSGEWVVEITLNEADGRRFTELTERVHRLPEPRNQLAIVVGGEVISAPAVLEPIPGRTLQISGGFGQTAAAELARRLGGG</sequence>
<dbReference type="Proteomes" id="UP001612741">
    <property type="component" value="Unassembled WGS sequence"/>
</dbReference>
<dbReference type="InterPro" id="IPR054384">
    <property type="entry name" value="SecDF_P1_head"/>
</dbReference>
<evidence type="ECO:0000313" key="4">
    <source>
        <dbReference type="Proteomes" id="UP001612741"/>
    </source>
</evidence>
<evidence type="ECO:0000256" key="1">
    <source>
        <dbReference type="SAM" id="Phobius"/>
    </source>
</evidence>
<name>A0ABW7Z6M5_9ACTN</name>
<gene>
    <name evidence="3" type="ORF">ACIBG2_37225</name>
</gene>
<proteinExistence type="predicted"/>
<organism evidence="3 4">
    <name type="scientific">Nonomuraea typhae</name>
    <dbReference type="NCBI Taxonomy" id="2603600"/>
    <lineage>
        <taxon>Bacteria</taxon>
        <taxon>Bacillati</taxon>
        <taxon>Actinomycetota</taxon>
        <taxon>Actinomycetes</taxon>
        <taxon>Streptosporangiales</taxon>
        <taxon>Streptosporangiaceae</taxon>
        <taxon>Nonomuraea</taxon>
    </lineage>
</organism>
<accession>A0ABW7Z6M5</accession>